<feature type="domain" description="Enoyl reductase (ER)" evidence="6">
    <location>
        <begin position="2"/>
        <end position="347"/>
    </location>
</feature>
<keyword evidence="8" id="KW-1185">Reference proteome</keyword>
<dbReference type="SMART" id="SM00829">
    <property type="entry name" value="PKS_ER"/>
    <property type="match status" value="1"/>
</dbReference>
<organism evidence="7 8">
    <name type="scientific">Mycolicibacterium tokaiense</name>
    <dbReference type="NCBI Taxonomy" id="39695"/>
    <lineage>
        <taxon>Bacteria</taxon>
        <taxon>Bacillati</taxon>
        <taxon>Actinomycetota</taxon>
        <taxon>Actinomycetes</taxon>
        <taxon>Mycobacteriales</taxon>
        <taxon>Mycobacteriaceae</taxon>
        <taxon>Mycolicibacterium</taxon>
    </lineage>
</organism>
<evidence type="ECO:0000313" key="8">
    <source>
        <dbReference type="Proteomes" id="UP000254978"/>
    </source>
</evidence>
<dbReference type="InterPro" id="IPR013154">
    <property type="entry name" value="ADH-like_N"/>
</dbReference>
<sequence length="350" mass="35994">MAEVEFGPLVADEILVKIAGVGICHTDLTALHGALPLPLPAVLGHEASGVVVETGPEPSALSPGDHVVVSFESCRDCRQCRSGHPAYCARFAALNYRGVRRDGSTTMTRAGAPVHGNWFGQSSFGTHAVASARNAVKVDRSLPLTMLGPLACSLQTGAGAVLNVLRPHPGDSIAVFGLGAVGLSAVMAAKVAGCTSIIGIDTNAERLSVAAELGATHVINPAEVSDVVVAVLSASPRGVDHSVDAVGLSSVVQQAVSVLRSPGTCATLGLQGPFNDTTINQGHLLMGRSLTGVIEGDADPQTFIPELVTLWGDGMFPFERLVATYPFEAINDALADIAAGTVLKPVIIFD</sequence>
<keyword evidence="3" id="KW-0479">Metal-binding</keyword>
<dbReference type="GO" id="GO:0051903">
    <property type="term" value="F:S-(hydroxymethyl)glutathione dehydrogenase [NAD(P)+] activity"/>
    <property type="evidence" value="ECO:0007669"/>
    <property type="project" value="TreeGrafter"/>
</dbReference>
<dbReference type="CDD" id="cd08278">
    <property type="entry name" value="benzyl_alcohol_DH"/>
    <property type="match status" value="1"/>
</dbReference>
<dbReference type="InterPro" id="IPR020843">
    <property type="entry name" value="ER"/>
</dbReference>
<dbReference type="FunFam" id="3.40.50.720:FF:000003">
    <property type="entry name" value="S-(hydroxymethyl)glutathione dehydrogenase"/>
    <property type="match status" value="1"/>
</dbReference>
<dbReference type="Pfam" id="PF00107">
    <property type="entry name" value="ADH_zinc_N"/>
    <property type="match status" value="1"/>
</dbReference>
<dbReference type="Gene3D" id="3.90.180.10">
    <property type="entry name" value="Medium-chain alcohol dehydrogenases, catalytic domain"/>
    <property type="match status" value="1"/>
</dbReference>
<evidence type="ECO:0000256" key="4">
    <source>
        <dbReference type="ARBA" id="ARBA00022833"/>
    </source>
</evidence>
<dbReference type="InterPro" id="IPR011032">
    <property type="entry name" value="GroES-like_sf"/>
</dbReference>
<dbReference type="OrthoDB" id="334894at2"/>
<evidence type="ECO:0000256" key="1">
    <source>
        <dbReference type="ARBA" id="ARBA00001947"/>
    </source>
</evidence>
<evidence type="ECO:0000313" key="7">
    <source>
        <dbReference type="EMBL" id="STZ57453.1"/>
    </source>
</evidence>
<proteinExistence type="inferred from homology"/>
<dbReference type="AlphaFoldDB" id="A0A378TC81"/>
<evidence type="ECO:0000256" key="2">
    <source>
        <dbReference type="ARBA" id="ARBA00008072"/>
    </source>
</evidence>
<dbReference type="Pfam" id="PF08240">
    <property type="entry name" value="ADH_N"/>
    <property type="match status" value="1"/>
</dbReference>
<name>A0A378TC81_9MYCO</name>
<comment type="cofactor">
    <cofactor evidence="1">
        <name>Zn(2+)</name>
        <dbReference type="ChEBI" id="CHEBI:29105"/>
    </cofactor>
</comment>
<dbReference type="Proteomes" id="UP000254978">
    <property type="component" value="Unassembled WGS sequence"/>
</dbReference>
<evidence type="ECO:0000256" key="3">
    <source>
        <dbReference type="ARBA" id="ARBA00022723"/>
    </source>
</evidence>
<evidence type="ECO:0000259" key="6">
    <source>
        <dbReference type="SMART" id="SM00829"/>
    </source>
</evidence>
<dbReference type="GO" id="GO:0018456">
    <property type="term" value="F:aryl-alcohol dehydrogenase (NAD+) activity"/>
    <property type="evidence" value="ECO:0007669"/>
    <property type="project" value="UniProtKB-EC"/>
</dbReference>
<dbReference type="EMBL" id="UGQT01000001">
    <property type="protein sequence ID" value="STZ57453.1"/>
    <property type="molecule type" value="Genomic_DNA"/>
</dbReference>
<dbReference type="Gene3D" id="3.40.50.720">
    <property type="entry name" value="NAD(P)-binding Rossmann-like Domain"/>
    <property type="match status" value="1"/>
</dbReference>
<gene>
    <name evidence="7" type="primary">xylB_2</name>
    <name evidence="7" type="ORF">NCTC10821_00953</name>
</gene>
<dbReference type="SUPFAM" id="SSF50129">
    <property type="entry name" value="GroES-like"/>
    <property type="match status" value="1"/>
</dbReference>
<dbReference type="EC" id="1.1.1.90" evidence="7"/>
<keyword evidence="7" id="KW-0560">Oxidoreductase</keyword>
<evidence type="ECO:0000256" key="5">
    <source>
        <dbReference type="ARBA" id="ARBA00023027"/>
    </source>
</evidence>
<reference evidence="7 8" key="1">
    <citation type="submission" date="2018-06" db="EMBL/GenBank/DDBJ databases">
        <authorList>
            <consortium name="Pathogen Informatics"/>
            <person name="Doyle S."/>
        </authorList>
    </citation>
    <scope>NUCLEOTIDE SEQUENCE [LARGE SCALE GENOMIC DNA]</scope>
    <source>
        <strain evidence="7 8">NCTC10821</strain>
    </source>
</reference>
<keyword evidence="5" id="KW-0520">NAD</keyword>
<dbReference type="InterPro" id="IPR036291">
    <property type="entry name" value="NAD(P)-bd_dom_sf"/>
</dbReference>
<dbReference type="GO" id="GO:0046294">
    <property type="term" value="P:formaldehyde catabolic process"/>
    <property type="evidence" value="ECO:0007669"/>
    <property type="project" value="TreeGrafter"/>
</dbReference>
<dbReference type="PANTHER" id="PTHR43880:SF12">
    <property type="entry name" value="ALCOHOL DEHYDROGENASE CLASS-3"/>
    <property type="match status" value="1"/>
</dbReference>
<dbReference type="PANTHER" id="PTHR43880">
    <property type="entry name" value="ALCOHOL DEHYDROGENASE"/>
    <property type="match status" value="1"/>
</dbReference>
<accession>A0A378TC81</accession>
<dbReference type="GO" id="GO:0005829">
    <property type="term" value="C:cytosol"/>
    <property type="evidence" value="ECO:0007669"/>
    <property type="project" value="TreeGrafter"/>
</dbReference>
<dbReference type="GO" id="GO:0008270">
    <property type="term" value="F:zinc ion binding"/>
    <property type="evidence" value="ECO:0007669"/>
    <property type="project" value="TreeGrafter"/>
</dbReference>
<protein>
    <submittedName>
        <fullName evidence="7">Aryl-alcohol dehydrogenase AdhB</fullName>
        <ecNumber evidence="7">1.1.1.90</ecNumber>
    </submittedName>
</protein>
<keyword evidence="4" id="KW-0862">Zinc</keyword>
<dbReference type="InterPro" id="IPR013149">
    <property type="entry name" value="ADH-like_C"/>
</dbReference>
<comment type="similarity">
    <text evidence="2">Belongs to the zinc-containing alcohol dehydrogenase family.</text>
</comment>
<dbReference type="SUPFAM" id="SSF51735">
    <property type="entry name" value="NAD(P)-binding Rossmann-fold domains"/>
    <property type="match status" value="1"/>
</dbReference>